<organism evidence="10 11">
    <name type="scientific">Amanita muscaria (strain Koide BX008)</name>
    <dbReference type="NCBI Taxonomy" id="946122"/>
    <lineage>
        <taxon>Eukaryota</taxon>
        <taxon>Fungi</taxon>
        <taxon>Dikarya</taxon>
        <taxon>Basidiomycota</taxon>
        <taxon>Agaricomycotina</taxon>
        <taxon>Agaricomycetes</taxon>
        <taxon>Agaricomycetidae</taxon>
        <taxon>Agaricales</taxon>
        <taxon>Pluteineae</taxon>
        <taxon>Amanitaceae</taxon>
        <taxon>Amanita</taxon>
    </lineage>
</organism>
<dbReference type="Gene3D" id="1.20.1250.20">
    <property type="entry name" value="MFS general substrate transporter like domains"/>
    <property type="match status" value="1"/>
</dbReference>
<feature type="transmembrane region" description="Helical" evidence="9">
    <location>
        <begin position="82"/>
        <end position="104"/>
    </location>
</feature>
<dbReference type="OrthoDB" id="410267at2759"/>
<keyword evidence="11" id="KW-1185">Reference proteome</keyword>
<feature type="transmembrane region" description="Helical" evidence="9">
    <location>
        <begin position="259"/>
        <end position="287"/>
    </location>
</feature>
<dbReference type="SUPFAM" id="SSF103473">
    <property type="entry name" value="MFS general substrate transporter"/>
    <property type="match status" value="1"/>
</dbReference>
<evidence type="ECO:0000256" key="1">
    <source>
        <dbReference type="ARBA" id="ARBA00004128"/>
    </source>
</evidence>
<feature type="transmembrane region" description="Helical" evidence="9">
    <location>
        <begin position="116"/>
        <end position="135"/>
    </location>
</feature>
<dbReference type="GO" id="GO:0000329">
    <property type="term" value="C:fungal-type vacuole membrane"/>
    <property type="evidence" value="ECO:0007669"/>
    <property type="project" value="TreeGrafter"/>
</dbReference>
<keyword evidence="3" id="KW-0813">Transport</keyword>
<protein>
    <recommendedName>
        <fullName evidence="8">Probable transporter MCH1</fullName>
    </recommendedName>
</protein>
<comment type="similarity">
    <text evidence="2">Belongs to the major facilitator superfamily.</text>
</comment>
<keyword evidence="4" id="KW-0926">Vacuole</keyword>
<feature type="transmembrane region" description="Helical" evidence="9">
    <location>
        <begin position="348"/>
        <end position="369"/>
    </location>
</feature>
<dbReference type="PANTHER" id="PTHR21576">
    <property type="entry name" value="UNCHARACTERIZED NODULIN-LIKE PROTEIN"/>
    <property type="match status" value="1"/>
</dbReference>
<feature type="transmembrane region" description="Helical" evidence="9">
    <location>
        <begin position="187"/>
        <end position="206"/>
    </location>
</feature>
<keyword evidence="7 9" id="KW-0472">Membrane</keyword>
<evidence type="ECO:0000256" key="2">
    <source>
        <dbReference type="ARBA" id="ARBA00008335"/>
    </source>
</evidence>
<evidence type="ECO:0000256" key="7">
    <source>
        <dbReference type="ARBA" id="ARBA00023136"/>
    </source>
</evidence>
<evidence type="ECO:0000313" key="11">
    <source>
        <dbReference type="Proteomes" id="UP000054549"/>
    </source>
</evidence>
<feature type="transmembrane region" description="Helical" evidence="9">
    <location>
        <begin position="375"/>
        <end position="400"/>
    </location>
</feature>
<proteinExistence type="inferred from homology"/>
<feature type="transmembrane region" description="Helical" evidence="9">
    <location>
        <begin position="412"/>
        <end position="430"/>
    </location>
</feature>
<comment type="subcellular location">
    <subcellularLocation>
        <location evidence="1">Vacuole membrane</location>
        <topology evidence="1">Multi-pass membrane protein</topology>
    </subcellularLocation>
</comment>
<keyword evidence="6 9" id="KW-1133">Transmembrane helix</keyword>
<evidence type="ECO:0000256" key="8">
    <source>
        <dbReference type="ARBA" id="ARBA00039330"/>
    </source>
</evidence>
<evidence type="ECO:0000313" key="10">
    <source>
        <dbReference type="EMBL" id="KIL69649.1"/>
    </source>
</evidence>
<evidence type="ECO:0000256" key="6">
    <source>
        <dbReference type="ARBA" id="ARBA00022989"/>
    </source>
</evidence>
<name>A0A0C2TQV7_AMAMK</name>
<gene>
    <name evidence="10" type="ORF">M378DRAFT_156878</name>
</gene>
<sequence>MSSQRHVRPLSLSLVLKCLSIGANAICAGGVFTLPLLSPRLVSHLKFNQLQLTTIVLTGMVSQYPLAFVAGRTVDCYGPQTCSLIAAIFYCLSFGGISVEISRWSDELSYPPSSTFHLFVFYSLMAGFATVFSYYSSLFASSKTFPNYIGISSGASMALFGLSPLFLTTIATKWFTDDLVTLDPVKYMSFLAALTGTVHLAGALALKVPGQKATASNLECNLVLVDENTSLLHHLPDEPILRAATVRPGPIPPLKDPSFWMLALFCLFALGPAEMVISNIATIFLALPSRRPFPPSSTNSAARQVQLLSISNTAVRVITGLIADLVSPAASLVNGNAVFYRKHFISRVFFMTLPSLLLALTFLWTSVFARTQADVWVLSFGVGVGYGTIFTILPSIVSAIWGMDDLGGNFGILMNAPFAGTTIFSYLYALVSQAHTKADGMCIGSSCWQLTFWISAGTSLISLGLSVNLWQKWRGRL</sequence>
<dbReference type="HOGENOM" id="CLU_012596_2_1_1"/>
<feature type="transmembrane region" description="Helical" evidence="9">
    <location>
        <begin position="49"/>
        <end position="70"/>
    </location>
</feature>
<dbReference type="EMBL" id="KN818225">
    <property type="protein sequence ID" value="KIL69649.1"/>
    <property type="molecule type" value="Genomic_DNA"/>
</dbReference>
<evidence type="ECO:0000256" key="3">
    <source>
        <dbReference type="ARBA" id="ARBA00022448"/>
    </source>
</evidence>
<feature type="transmembrane region" description="Helical" evidence="9">
    <location>
        <begin position="450"/>
        <end position="470"/>
    </location>
</feature>
<dbReference type="PANTHER" id="PTHR21576:SF45">
    <property type="entry name" value="TRANSPORTER MCH1-RELATED"/>
    <property type="match status" value="1"/>
</dbReference>
<feature type="transmembrane region" description="Helical" evidence="9">
    <location>
        <begin position="147"/>
        <end position="167"/>
    </location>
</feature>
<dbReference type="STRING" id="946122.A0A0C2TQV7"/>
<evidence type="ECO:0000256" key="9">
    <source>
        <dbReference type="SAM" id="Phobius"/>
    </source>
</evidence>
<evidence type="ECO:0000256" key="5">
    <source>
        <dbReference type="ARBA" id="ARBA00022692"/>
    </source>
</evidence>
<dbReference type="Proteomes" id="UP000054549">
    <property type="component" value="Unassembled WGS sequence"/>
</dbReference>
<dbReference type="InterPro" id="IPR036259">
    <property type="entry name" value="MFS_trans_sf"/>
</dbReference>
<keyword evidence="5 9" id="KW-0812">Transmembrane</keyword>
<dbReference type="AlphaFoldDB" id="A0A0C2TQV7"/>
<evidence type="ECO:0000256" key="4">
    <source>
        <dbReference type="ARBA" id="ARBA00022554"/>
    </source>
</evidence>
<accession>A0A0C2TQV7</accession>
<dbReference type="InParanoid" id="A0A0C2TQV7"/>
<reference evidence="10 11" key="1">
    <citation type="submission" date="2014-04" db="EMBL/GenBank/DDBJ databases">
        <title>Evolutionary Origins and Diversification of the Mycorrhizal Mutualists.</title>
        <authorList>
            <consortium name="DOE Joint Genome Institute"/>
            <consortium name="Mycorrhizal Genomics Consortium"/>
            <person name="Kohler A."/>
            <person name="Kuo A."/>
            <person name="Nagy L.G."/>
            <person name="Floudas D."/>
            <person name="Copeland A."/>
            <person name="Barry K.W."/>
            <person name="Cichocki N."/>
            <person name="Veneault-Fourrey C."/>
            <person name="LaButti K."/>
            <person name="Lindquist E.A."/>
            <person name="Lipzen A."/>
            <person name="Lundell T."/>
            <person name="Morin E."/>
            <person name="Murat C."/>
            <person name="Riley R."/>
            <person name="Ohm R."/>
            <person name="Sun H."/>
            <person name="Tunlid A."/>
            <person name="Henrissat B."/>
            <person name="Grigoriev I.V."/>
            <person name="Hibbett D.S."/>
            <person name="Martin F."/>
        </authorList>
    </citation>
    <scope>NUCLEOTIDE SEQUENCE [LARGE SCALE GENOMIC DNA]</scope>
    <source>
        <strain evidence="10 11">Koide BX008</strain>
    </source>
</reference>